<evidence type="ECO:0000256" key="3">
    <source>
        <dbReference type="ARBA" id="ARBA00022989"/>
    </source>
</evidence>
<protein>
    <recommendedName>
        <fullName evidence="6">Dendritic cell-specific transmembrane protein-like domain-containing protein</fullName>
    </recommendedName>
</protein>
<dbReference type="PANTHER" id="PTHR21041:SF9">
    <property type="entry name" value="DENDRITIC CELL-SPECIFIC TRANSMEMBRANE PROTEIN-LIKE DOMAIN-CONTAINING PROTEIN"/>
    <property type="match status" value="1"/>
</dbReference>
<dbReference type="InterPro" id="IPR051856">
    <property type="entry name" value="CSR-E3_Ligase_Protein"/>
</dbReference>
<comment type="subcellular location">
    <subcellularLocation>
        <location evidence="1">Membrane</location>
        <topology evidence="1">Multi-pass membrane protein</topology>
    </subcellularLocation>
</comment>
<evidence type="ECO:0000259" key="6">
    <source>
        <dbReference type="Pfam" id="PF07782"/>
    </source>
</evidence>
<evidence type="ECO:0000256" key="4">
    <source>
        <dbReference type="ARBA" id="ARBA00023136"/>
    </source>
</evidence>
<gene>
    <name evidence="7" type="ORF">WA026_018212</name>
</gene>
<dbReference type="Proteomes" id="UP001431783">
    <property type="component" value="Unassembled WGS sequence"/>
</dbReference>
<sequence>MNHLRINCRRKVLKCLTSMYFLRNTALDRFLYRLRKYGSFENYILKSVFGFLTGYLLTYLLFSFLSIQLNVNLIIATSVCCVIGCILTLGLAFSEKVRCIVFLTLPQFFSKRGRQALIAYALILTMTGPTKNILNNMGIMSESLACGQEQLKSALRQILDVIKKPFVAIKDAIKAVVKAVKEIIKKIKDILIKIKRVIMAILDVIKAVFQFLGKILSICNKELGTPFERCSRVFETAVTDCQASLGSFFGWACSLGYLLSTVCYIVKPFDLICMLVDFISNSIIGVVVRKVKIFIRHVKTMFYVRIKFSHSFHFQSNSSKSMKEVAEGIVGEVKTRTRGIVSVVQFFNCAASLFFLFLIYRVIDYRHKFLTKERFDNRFLTRNLADIDLRRAAMDKETILPLNRRERKRYITVTERPNSSPKLTNQYLCFRQHLFA</sequence>
<evidence type="ECO:0000256" key="2">
    <source>
        <dbReference type="ARBA" id="ARBA00022692"/>
    </source>
</evidence>
<keyword evidence="2 5" id="KW-0812">Transmembrane</keyword>
<dbReference type="AlphaFoldDB" id="A0AAW1V9K0"/>
<dbReference type="GO" id="GO:0016020">
    <property type="term" value="C:membrane"/>
    <property type="evidence" value="ECO:0007669"/>
    <property type="project" value="UniProtKB-SubCell"/>
</dbReference>
<keyword evidence="8" id="KW-1185">Reference proteome</keyword>
<reference evidence="7 8" key="1">
    <citation type="submission" date="2023-03" db="EMBL/GenBank/DDBJ databases">
        <title>Genome insight into feeding habits of ladybird beetles.</title>
        <authorList>
            <person name="Li H.-S."/>
            <person name="Huang Y.-H."/>
            <person name="Pang H."/>
        </authorList>
    </citation>
    <scope>NUCLEOTIDE SEQUENCE [LARGE SCALE GENOMIC DNA]</scope>
    <source>
        <strain evidence="7">SYSU_2023b</strain>
        <tissue evidence="7">Whole body</tissue>
    </source>
</reference>
<evidence type="ECO:0000313" key="7">
    <source>
        <dbReference type="EMBL" id="KAK9892024.1"/>
    </source>
</evidence>
<evidence type="ECO:0000313" key="8">
    <source>
        <dbReference type="Proteomes" id="UP001431783"/>
    </source>
</evidence>
<dbReference type="Pfam" id="PF26039">
    <property type="entry name" value="Dcst2"/>
    <property type="match status" value="1"/>
</dbReference>
<keyword evidence="4 5" id="KW-0472">Membrane</keyword>
<evidence type="ECO:0000256" key="1">
    <source>
        <dbReference type="ARBA" id="ARBA00004141"/>
    </source>
</evidence>
<accession>A0AAW1V9K0</accession>
<feature type="transmembrane region" description="Helical" evidence="5">
    <location>
        <begin position="43"/>
        <end position="67"/>
    </location>
</feature>
<feature type="transmembrane region" description="Helical" evidence="5">
    <location>
        <begin position="343"/>
        <end position="363"/>
    </location>
</feature>
<evidence type="ECO:0000256" key="5">
    <source>
        <dbReference type="SAM" id="Phobius"/>
    </source>
</evidence>
<comment type="caution">
    <text evidence="7">The sequence shown here is derived from an EMBL/GenBank/DDBJ whole genome shotgun (WGS) entry which is preliminary data.</text>
</comment>
<proteinExistence type="predicted"/>
<organism evidence="7 8">
    <name type="scientific">Henosepilachna vigintioctopunctata</name>
    <dbReference type="NCBI Taxonomy" id="420089"/>
    <lineage>
        <taxon>Eukaryota</taxon>
        <taxon>Metazoa</taxon>
        <taxon>Ecdysozoa</taxon>
        <taxon>Arthropoda</taxon>
        <taxon>Hexapoda</taxon>
        <taxon>Insecta</taxon>
        <taxon>Pterygota</taxon>
        <taxon>Neoptera</taxon>
        <taxon>Endopterygota</taxon>
        <taxon>Coleoptera</taxon>
        <taxon>Polyphaga</taxon>
        <taxon>Cucujiformia</taxon>
        <taxon>Coccinelloidea</taxon>
        <taxon>Coccinellidae</taxon>
        <taxon>Epilachninae</taxon>
        <taxon>Epilachnini</taxon>
        <taxon>Henosepilachna</taxon>
    </lineage>
</organism>
<dbReference type="InterPro" id="IPR012858">
    <property type="entry name" value="DC_STAMP-like"/>
</dbReference>
<dbReference type="EMBL" id="JARQZJ010000132">
    <property type="protein sequence ID" value="KAK9892024.1"/>
    <property type="molecule type" value="Genomic_DNA"/>
</dbReference>
<feature type="domain" description="Dendritic cell-specific transmembrane protein-like" evidence="6">
    <location>
        <begin position="375"/>
        <end position="414"/>
    </location>
</feature>
<dbReference type="Pfam" id="PF07782">
    <property type="entry name" value="DC_STAMP"/>
    <property type="match status" value="1"/>
</dbReference>
<keyword evidence="3 5" id="KW-1133">Transmembrane helix</keyword>
<name>A0AAW1V9K0_9CUCU</name>
<dbReference type="PANTHER" id="PTHR21041">
    <property type="entry name" value="DENDRITIC CELL-SPECIFIC TRANSMEMBRANE PROTEIN"/>
    <property type="match status" value="1"/>
</dbReference>
<feature type="transmembrane region" description="Helical" evidence="5">
    <location>
        <begin position="73"/>
        <end position="94"/>
    </location>
</feature>